<dbReference type="RefSeq" id="XP_040739793.1">
    <property type="nucleotide sequence ID" value="XM_040892311.1"/>
</dbReference>
<evidence type="ECO:0000313" key="2">
    <source>
        <dbReference type="Proteomes" id="UP000193922"/>
    </source>
</evidence>
<dbReference type="GeneID" id="63808959"/>
<evidence type="ECO:0000313" key="1">
    <source>
        <dbReference type="EMBL" id="ORX65682.1"/>
    </source>
</evidence>
<protein>
    <submittedName>
        <fullName evidence="1">Uncharacterized protein</fullName>
    </submittedName>
</protein>
<keyword evidence="2" id="KW-1185">Reference proteome</keyword>
<dbReference type="EMBL" id="MCFD01000023">
    <property type="protein sequence ID" value="ORX65682.1"/>
    <property type="molecule type" value="Genomic_DNA"/>
</dbReference>
<accession>A0A1Y1VWL7</accession>
<reference evidence="1 2" key="1">
    <citation type="submission" date="2016-07" db="EMBL/GenBank/DDBJ databases">
        <title>Pervasive Adenine N6-methylation of Active Genes in Fungi.</title>
        <authorList>
            <consortium name="DOE Joint Genome Institute"/>
            <person name="Mondo S.J."/>
            <person name="Dannebaum R.O."/>
            <person name="Kuo R.C."/>
            <person name="Labutti K."/>
            <person name="Haridas S."/>
            <person name="Kuo A."/>
            <person name="Salamov A."/>
            <person name="Ahrendt S.R."/>
            <person name="Lipzen A."/>
            <person name="Sullivan W."/>
            <person name="Andreopoulos W.B."/>
            <person name="Clum A."/>
            <person name="Lindquist E."/>
            <person name="Daum C."/>
            <person name="Ramamoorthy G.K."/>
            <person name="Gryganskyi A."/>
            <person name="Culley D."/>
            <person name="Magnuson J.K."/>
            <person name="James T.Y."/>
            <person name="O'Malley M.A."/>
            <person name="Stajich J.E."/>
            <person name="Spatafora J.W."/>
            <person name="Visel A."/>
            <person name="Grigoriev I.V."/>
        </authorList>
    </citation>
    <scope>NUCLEOTIDE SEQUENCE [LARGE SCALE GENOMIC DNA]</scope>
    <source>
        <strain evidence="1 2">ATCC 12442</strain>
    </source>
</reference>
<dbReference type="AlphaFoldDB" id="A0A1Y1VWL7"/>
<dbReference type="OrthoDB" id="5586351at2759"/>
<sequence length="239" mass="26004">MSDLELVQWTVELAEADLVMIEVLDIVCAEANVRDAWNTWWAKRVDVAGAPFVQLVFGRYTELFDSNVVLAAMYAIGGGCSSLDGARVILPHLAKALGVEEASQSVHFATDVLQKFADASAHILIDELQGLSEGQVCGVVGAGLAQIRALELLALFGLVTDLPAIVACQGRVEDQRRVLIRLLASAQRSAITESVSLWETVLSLHSLDLFSCLSVDDLKQEYLRSLLNNEEFDPGARSY</sequence>
<organism evidence="1 2">
    <name type="scientific">Linderina pennispora</name>
    <dbReference type="NCBI Taxonomy" id="61395"/>
    <lineage>
        <taxon>Eukaryota</taxon>
        <taxon>Fungi</taxon>
        <taxon>Fungi incertae sedis</taxon>
        <taxon>Zoopagomycota</taxon>
        <taxon>Kickxellomycotina</taxon>
        <taxon>Kickxellomycetes</taxon>
        <taxon>Kickxellales</taxon>
        <taxon>Kickxellaceae</taxon>
        <taxon>Linderina</taxon>
    </lineage>
</organism>
<proteinExistence type="predicted"/>
<name>A0A1Y1VWL7_9FUNG</name>
<comment type="caution">
    <text evidence="1">The sequence shown here is derived from an EMBL/GenBank/DDBJ whole genome shotgun (WGS) entry which is preliminary data.</text>
</comment>
<gene>
    <name evidence="1" type="ORF">DL89DRAFT_98156</name>
</gene>
<dbReference type="Proteomes" id="UP000193922">
    <property type="component" value="Unassembled WGS sequence"/>
</dbReference>